<keyword evidence="5" id="KW-0067">ATP-binding</keyword>
<evidence type="ECO:0000256" key="6">
    <source>
        <dbReference type="ARBA" id="ARBA00022989"/>
    </source>
</evidence>
<feature type="transmembrane region" description="Helical" evidence="9">
    <location>
        <begin position="259"/>
        <end position="284"/>
    </location>
</feature>
<proteinExistence type="inferred from homology"/>
<keyword evidence="13" id="KW-1185">Reference proteome</keyword>
<feature type="domain" description="ABC transmembrane type-1" evidence="11">
    <location>
        <begin position="44"/>
        <end position="332"/>
    </location>
</feature>
<dbReference type="Gene3D" id="3.40.50.300">
    <property type="entry name" value="P-loop containing nucleotide triphosphate hydrolases"/>
    <property type="match status" value="2"/>
</dbReference>
<dbReference type="EMBL" id="JARK01001343">
    <property type="protein sequence ID" value="EYC28976.1"/>
    <property type="molecule type" value="Genomic_DNA"/>
</dbReference>
<dbReference type="InterPro" id="IPR003439">
    <property type="entry name" value="ABC_transporter-like_ATP-bd"/>
</dbReference>
<comment type="similarity">
    <text evidence="2">Belongs to the ABC transporter superfamily. ABCB family. Multidrug resistance exporter (TC 3.A.1.201) subfamily.</text>
</comment>
<feature type="transmembrane region" description="Helical" evidence="9">
    <location>
        <begin position="825"/>
        <end position="845"/>
    </location>
</feature>
<dbReference type="Gene3D" id="1.20.1560.10">
    <property type="entry name" value="ABC transporter type 1, transmembrane domain"/>
    <property type="match status" value="1"/>
</dbReference>
<keyword evidence="7 9" id="KW-0472">Membrane</keyword>
<dbReference type="GO" id="GO:0005524">
    <property type="term" value="F:ATP binding"/>
    <property type="evidence" value="ECO:0007669"/>
    <property type="project" value="UniProtKB-KW"/>
</dbReference>
<evidence type="ECO:0008006" key="14">
    <source>
        <dbReference type="Google" id="ProtNLM"/>
    </source>
</evidence>
<protein>
    <recommendedName>
        <fullName evidence="14">ABC transporter, ATP-binding protein</fullName>
    </recommendedName>
</protein>
<dbReference type="CDD" id="cd03249">
    <property type="entry name" value="ABC_MTABC3_MDL1_MDL2"/>
    <property type="match status" value="1"/>
</dbReference>
<evidence type="ECO:0000256" key="4">
    <source>
        <dbReference type="ARBA" id="ARBA00022741"/>
    </source>
</evidence>
<evidence type="ECO:0000259" key="10">
    <source>
        <dbReference type="PROSITE" id="PS50893"/>
    </source>
</evidence>
<dbReference type="Proteomes" id="UP000024635">
    <property type="component" value="Unassembled WGS sequence"/>
</dbReference>
<sequence length="1215" mass="133460">MTNRDEAKPKKDAESEEAPEKGPVSYSELFRYASRRDKFYIACGFGLAIIAGAVLPLTSVAEGLFSNIYLTNKEHVGNKTLLANGLYIAAAFLGLGLFLFVTCYLQHYLFSAASRSMVQRIRKEFVKAVLRQNAVWFEKNNAGMITTQLTENITQIEDGIGDKMGMLARGITTFVASAAVAFTYSWRITLISIGVGPVSTVTMVLMAWLSSASMKKSIVVSAEAGCVAEEAIMNAKTIAACNGQDYMVKKYEKKRKDNLPYALQYSFISGFFEGFTYFQFYLFYSAAYLYGVISYYNGITTQPGAIFISTGAVMMGSYLFSLLGPHLMAISKARIAAAIIYETIEKGEENAREEGEEITDCEGCVEFRDVHFKYPTRESPILQGISWRAEPGETIAFVGKSGCGKSTCIGILTRLYDCDNACVFIDGRDIRTLKRNKLRKLIGIVQQEPCLFNGTIRENIELGRSINEDDIEEAARIANAHDFIMKLEQGYNTVIGAGGIELSGGQKQRLAIARALATRPKILLLDEATSALDSESEKVVQHALNRAAHGRTTIVIAHRLSTLKDVERIYAISEGRVVEQGTHFELLEKGGLYSTLAKAQEVGVDISGKRRASVESTEPPKRSASLERRGMRASGVSRRSLTTKATQQIETAEEIIEKKSLAGGILRVYLTCFRSRPVFWICLVTGILRGMEMPFAAFFTGFVYQALDLTKETYVPTMWIAIGVFLGLGVYSWVFLASSVAFGGWTGELVTSELCVGVLKSLLSQDAAFFDRPRRSNAACVAELTSKAQDIQACLDYRFMLMLNNLVAVIFCVVLSLTACWPSGLANLIMIATFTVGMWVAANIVSTNLAKKSEQDKATELSIEIFEHAQTIQVLAAEPFFVEKFEHYQNALKGQEKKTAIYRAVQFALTQGYVYISSMTTYGFGALMIYLGQLEAVRVVVSATSATFAGWAVILASEAFGDFARSHVAAQALYKLMDCYKEDKCHAKPAIEGSAKLEKVNFCYPSRPEVKVARNLNLIAGNGQTIALVGASGCGKSTVVQLLERFYSPNTGVISKCPFFFVFATLILETMFGDILAQTYHHISIKSGAVATENKIDDHNIDNINRAHLRNSIGLVGQEPILFKGTIIENVSLGVEGVTIEDIRRACRQANAANFIEAFPEGYDTDVGEKGGNLSGGQKQRIAIARALIRNPKFLLLDEATSALDTESEKVTIKL</sequence>
<dbReference type="InterPro" id="IPR011527">
    <property type="entry name" value="ABC1_TM_dom"/>
</dbReference>
<feature type="region of interest" description="Disordered" evidence="8">
    <location>
        <begin position="1"/>
        <end position="20"/>
    </location>
</feature>
<feature type="transmembrane region" description="Helical" evidence="9">
    <location>
        <begin position="81"/>
        <end position="105"/>
    </location>
</feature>
<name>A0A016VNT0_9BILA</name>
<feature type="transmembrane region" description="Helical" evidence="9">
    <location>
        <begin position="166"/>
        <end position="184"/>
    </location>
</feature>
<evidence type="ECO:0000313" key="13">
    <source>
        <dbReference type="Proteomes" id="UP000024635"/>
    </source>
</evidence>
<feature type="compositionally biased region" description="Basic and acidic residues" evidence="8">
    <location>
        <begin position="1"/>
        <end position="13"/>
    </location>
</feature>
<comment type="subcellular location">
    <subcellularLocation>
        <location evidence="1">Membrane</location>
        <topology evidence="1">Multi-pass membrane protein</topology>
    </subcellularLocation>
</comment>
<dbReference type="AlphaFoldDB" id="A0A016VNT0"/>
<dbReference type="InterPro" id="IPR003593">
    <property type="entry name" value="AAA+_ATPase"/>
</dbReference>
<evidence type="ECO:0000256" key="5">
    <source>
        <dbReference type="ARBA" id="ARBA00022840"/>
    </source>
</evidence>
<feature type="region of interest" description="Disordered" evidence="8">
    <location>
        <begin position="609"/>
        <end position="629"/>
    </location>
</feature>
<dbReference type="GO" id="GO:0016887">
    <property type="term" value="F:ATP hydrolysis activity"/>
    <property type="evidence" value="ECO:0007669"/>
    <property type="project" value="InterPro"/>
</dbReference>
<dbReference type="PANTHER" id="PTHR43394">
    <property type="entry name" value="ATP-DEPENDENT PERMEASE MDL1, MITOCHONDRIAL"/>
    <property type="match status" value="1"/>
</dbReference>
<evidence type="ECO:0000256" key="9">
    <source>
        <dbReference type="SAM" id="Phobius"/>
    </source>
</evidence>
<evidence type="ECO:0000256" key="1">
    <source>
        <dbReference type="ARBA" id="ARBA00004141"/>
    </source>
</evidence>
<feature type="transmembrane region" description="Helical" evidence="9">
    <location>
        <begin position="799"/>
        <end position="819"/>
    </location>
</feature>
<dbReference type="PROSITE" id="PS50929">
    <property type="entry name" value="ABC_TM1F"/>
    <property type="match status" value="2"/>
</dbReference>
<feature type="transmembrane region" description="Helical" evidence="9">
    <location>
        <begin position="716"/>
        <end position="736"/>
    </location>
</feature>
<dbReference type="SMART" id="SM00382">
    <property type="entry name" value="AAA"/>
    <property type="match status" value="2"/>
</dbReference>
<dbReference type="Pfam" id="PF00664">
    <property type="entry name" value="ABC_membrane"/>
    <property type="match status" value="2"/>
</dbReference>
<feature type="domain" description="ABC transmembrane type-1" evidence="11">
    <location>
        <begin position="680"/>
        <end position="965"/>
    </location>
</feature>
<dbReference type="SUPFAM" id="SSF90123">
    <property type="entry name" value="ABC transporter transmembrane region"/>
    <property type="match status" value="2"/>
</dbReference>
<dbReference type="FunFam" id="3.40.50.300:FF:001797">
    <property type="entry name" value="ABC transporter, putative"/>
    <property type="match status" value="1"/>
</dbReference>
<organism evidence="12 13">
    <name type="scientific">Ancylostoma ceylanicum</name>
    <dbReference type="NCBI Taxonomy" id="53326"/>
    <lineage>
        <taxon>Eukaryota</taxon>
        <taxon>Metazoa</taxon>
        <taxon>Ecdysozoa</taxon>
        <taxon>Nematoda</taxon>
        <taxon>Chromadorea</taxon>
        <taxon>Rhabditida</taxon>
        <taxon>Rhabditina</taxon>
        <taxon>Rhabditomorpha</taxon>
        <taxon>Strongyloidea</taxon>
        <taxon>Ancylostomatidae</taxon>
        <taxon>Ancylostomatinae</taxon>
        <taxon>Ancylostoma</taxon>
    </lineage>
</organism>
<comment type="caution">
    <text evidence="12">The sequence shown here is derived from an EMBL/GenBank/DDBJ whole genome shotgun (WGS) entry which is preliminary data.</text>
</comment>
<evidence type="ECO:0000256" key="3">
    <source>
        <dbReference type="ARBA" id="ARBA00022692"/>
    </source>
</evidence>
<dbReference type="STRING" id="53326.A0A016VNT0"/>
<feature type="transmembrane region" description="Helical" evidence="9">
    <location>
        <begin position="39"/>
        <end position="61"/>
    </location>
</feature>
<dbReference type="PROSITE" id="PS50893">
    <property type="entry name" value="ABC_TRANSPORTER_2"/>
    <property type="match status" value="2"/>
</dbReference>
<dbReference type="PANTHER" id="PTHR43394:SF27">
    <property type="entry name" value="ATP-DEPENDENT TRANSLOCASE ABCB1-LIKE"/>
    <property type="match status" value="1"/>
</dbReference>
<evidence type="ECO:0000256" key="8">
    <source>
        <dbReference type="SAM" id="MobiDB-lite"/>
    </source>
</evidence>
<evidence type="ECO:0000259" key="11">
    <source>
        <dbReference type="PROSITE" id="PS50929"/>
    </source>
</evidence>
<keyword evidence="3 9" id="KW-0812">Transmembrane</keyword>
<evidence type="ECO:0000313" key="12">
    <source>
        <dbReference type="EMBL" id="EYC28976.1"/>
    </source>
</evidence>
<evidence type="ECO:0000256" key="7">
    <source>
        <dbReference type="ARBA" id="ARBA00023136"/>
    </source>
</evidence>
<dbReference type="GO" id="GO:0090374">
    <property type="term" value="P:oligopeptide export from mitochondrion"/>
    <property type="evidence" value="ECO:0007669"/>
    <property type="project" value="TreeGrafter"/>
</dbReference>
<feature type="transmembrane region" description="Helical" evidence="9">
    <location>
        <begin position="937"/>
        <end position="956"/>
    </location>
</feature>
<dbReference type="SUPFAM" id="SSF52540">
    <property type="entry name" value="P-loop containing nucleoside triphosphate hydrolases"/>
    <property type="match status" value="2"/>
</dbReference>
<reference evidence="13" key="1">
    <citation type="journal article" date="2015" name="Nat. Genet.">
        <title>The genome and transcriptome of the zoonotic hookworm Ancylostoma ceylanicum identify infection-specific gene families.</title>
        <authorList>
            <person name="Schwarz E.M."/>
            <person name="Hu Y."/>
            <person name="Antoshechkin I."/>
            <person name="Miller M.M."/>
            <person name="Sternberg P.W."/>
            <person name="Aroian R.V."/>
        </authorList>
    </citation>
    <scope>NUCLEOTIDE SEQUENCE</scope>
    <source>
        <strain evidence="13">HY135</strain>
    </source>
</reference>
<accession>A0A016VNT0</accession>
<dbReference type="GO" id="GO:0015421">
    <property type="term" value="F:ABC-type oligopeptide transporter activity"/>
    <property type="evidence" value="ECO:0007669"/>
    <property type="project" value="TreeGrafter"/>
</dbReference>
<gene>
    <name evidence="12" type="primary">Acey_s0007.g3528</name>
    <name evidence="12" type="ORF">Y032_0007g3528</name>
</gene>
<dbReference type="InterPro" id="IPR027417">
    <property type="entry name" value="P-loop_NTPase"/>
</dbReference>
<dbReference type="GO" id="GO:0005743">
    <property type="term" value="C:mitochondrial inner membrane"/>
    <property type="evidence" value="ECO:0007669"/>
    <property type="project" value="TreeGrafter"/>
</dbReference>
<feature type="transmembrane region" description="Helical" evidence="9">
    <location>
        <begin position="912"/>
        <end position="931"/>
    </location>
</feature>
<evidence type="ECO:0000256" key="2">
    <source>
        <dbReference type="ARBA" id="ARBA00007577"/>
    </source>
</evidence>
<dbReference type="InterPro" id="IPR036640">
    <property type="entry name" value="ABC1_TM_sf"/>
</dbReference>
<feature type="transmembrane region" description="Helical" evidence="9">
    <location>
        <begin position="190"/>
        <end position="209"/>
    </location>
</feature>
<dbReference type="InterPro" id="IPR039421">
    <property type="entry name" value="Type_1_exporter"/>
</dbReference>
<keyword evidence="4" id="KW-0547">Nucleotide-binding</keyword>
<dbReference type="CDD" id="cd18577">
    <property type="entry name" value="ABC_6TM_Pgp_ABCB1_D1_like"/>
    <property type="match status" value="1"/>
</dbReference>
<feature type="domain" description="ABC transporter" evidence="10">
    <location>
        <begin position="995"/>
        <end position="1215"/>
    </location>
</feature>
<feature type="transmembrane region" description="Helical" evidence="9">
    <location>
        <begin position="304"/>
        <end position="324"/>
    </location>
</feature>
<feature type="compositionally biased region" description="Basic and acidic residues" evidence="8">
    <location>
        <begin position="618"/>
        <end position="629"/>
    </location>
</feature>
<feature type="transmembrane region" description="Helical" evidence="9">
    <location>
        <begin position="678"/>
        <end position="704"/>
    </location>
</feature>
<feature type="domain" description="ABC transporter" evidence="10">
    <location>
        <begin position="365"/>
        <end position="599"/>
    </location>
</feature>
<dbReference type="PROSITE" id="PS00211">
    <property type="entry name" value="ABC_TRANSPORTER_1"/>
    <property type="match status" value="2"/>
</dbReference>
<dbReference type="InterPro" id="IPR017871">
    <property type="entry name" value="ABC_transporter-like_CS"/>
</dbReference>
<dbReference type="OrthoDB" id="5850198at2759"/>
<dbReference type="Pfam" id="PF00005">
    <property type="entry name" value="ABC_tran"/>
    <property type="match status" value="2"/>
</dbReference>
<keyword evidence="6 9" id="KW-1133">Transmembrane helix</keyword>